<protein>
    <submittedName>
        <fullName evidence="5">Nitroreductase family protein</fullName>
    </submittedName>
</protein>
<keyword evidence="3" id="KW-0560">Oxidoreductase</keyword>
<dbReference type="Pfam" id="PF00881">
    <property type="entry name" value="Nitroreductase"/>
    <property type="match status" value="1"/>
</dbReference>
<evidence type="ECO:0000256" key="2">
    <source>
        <dbReference type="ARBA" id="ARBA00022643"/>
    </source>
</evidence>
<dbReference type="Proteomes" id="UP001500542">
    <property type="component" value="Unassembled WGS sequence"/>
</dbReference>
<dbReference type="Gene3D" id="3.40.109.10">
    <property type="entry name" value="NADH Oxidase"/>
    <property type="match status" value="1"/>
</dbReference>
<evidence type="ECO:0000313" key="6">
    <source>
        <dbReference type="Proteomes" id="UP001500542"/>
    </source>
</evidence>
<comment type="caution">
    <text evidence="5">The sequence shown here is derived from an EMBL/GenBank/DDBJ whole genome shotgun (WGS) entry which is preliminary data.</text>
</comment>
<reference evidence="5 6" key="1">
    <citation type="journal article" date="2019" name="Int. J. Syst. Evol. Microbiol.">
        <title>The Global Catalogue of Microorganisms (GCM) 10K type strain sequencing project: providing services to taxonomists for standard genome sequencing and annotation.</title>
        <authorList>
            <consortium name="The Broad Institute Genomics Platform"/>
            <consortium name="The Broad Institute Genome Sequencing Center for Infectious Disease"/>
            <person name="Wu L."/>
            <person name="Ma J."/>
        </authorList>
    </citation>
    <scope>NUCLEOTIDE SEQUENCE [LARGE SCALE GENOMIC DNA]</scope>
    <source>
        <strain evidence="5 6">JCM 10977</strain>
    </source>
</reference>
<evidence type="ECO:0000313" key="5">
    <source>
        <dbReference type="EMBL" id="GAA0963290.1"/>
    </source>
</evidence>
<dbReference type="InterPro" id="IPR050627">
    <property type="entry name" value="Nitroreductase/BluB"/>
</dbReference>
<feature type="domain" description="Nitroreductase" evidence="4">
    <location>
        <begin position="44"/>
        <end position="212"/>
    </location>
</feature>
<dbReference type="InterPro" id="IPR029479">
    <property type="entry name" value="Nitroreductase"/>
</dbReference>
<gene>
    <name evidence="5" type="ORF">GCM10009554_82410</name>
</gene>
<name>A0ABN1RTB2_9ACTN</name>
<sequence length="239" mass="27242">MMSWLTTVDEVSRSHQHPFIPYAPARVPIEEGLRRGAEFRDELESRRSVRWFSDEPVPLAAIELAVATANTAPSGAHYQPWTFVATDDPEIKRSVRLAAEEEERRFYLERELPEWHEALARLETDENKEFLEVAPWLVVAFAQKHTPRADGSLRKNYYVSESVGIACGFFIAALHRMGLATLTHTPNPMAFLSQVFDRPRTERPYIIFPVGYPAADCEVPDLSRKPLAEALIVRRAPRS</sequence>
<dbReference type="InterPro" id="IPR000415">
    <property type="entry name" value="Nitroreductase-like"/>
</dbReference>
<evidence type="ECO:0000256" key="3">
    <source>
        <dbReference type="ARBA" id="ARBA00023002"/>
    </source>
</evidence>
<dbReference type="PANTHER" id="PTHR23026">
    <property type="entry name" value="NADPH NITROREDUCTASE"/>
    <property type="match status" value="1"/>
</dbReference>
<accession>A0ABN1RTB2</accession>
<dbReference type="CDD" id="cd02144">
    <property type="entry name" value="iodotyrosine_dehalogenase"/>
    <property type="match status" value="1"/>
</dbReference>
<dbReference type="PANTHER" id="PTHR23026:SF90">
    <property type="entry name" value="IODOTYROSINE DEIODINASE 1"/>
    <property type="match status" value="1"/>
</dbReference>
<organism evidence="5 6">
    <name type="scientific">Kribbella koreensis</name>
    <dbReference type="NCBI Taxonomy" id="57909"/>
    <lineage>
        <taxon>Bacteria</taxon>
        <taxon>Bacillati</taxon>
        <taxon>Actinomycetota</taxon>
        <taxon>Actinomycetes</taxon>
        <taxon>Propionibacteriales</taxon>
        <taxon>Kribbellaceae</taxon>
        <taxon>Kribbella</taxon>
    </lineage>
</organism>
<dbReference type="SUPFAM" id="SSF55469">
    <property type="entry name" value="FMN-dependent nitroreductase-like"/>
    <property type="match status" value="1"/>
</dbReference>
<keyword evidence="2" id="KW-0288">FMN</keyword>
<keyword evidence="6" id="KW-1185">Reference proteome</keyword>
<dbReference type="EMBL" id="BAAAHK010000027">
    <property type="protein sequence ID" value="GAA0963290.1"/>
    <property type="molecule type" value="Genomic_DNA"/>
</dbReference>
<keyword evidence="1" id="KW-0285">Flavoprotein</keyword>
<evidence type="ECO:0000256" key="1">
    <source>
        <dbReference type="ARBA" id="ARBA00022630"/>
    </source>
</evidence>
<evidence type="ECO:0000259" key="4">
    <source>
        <dbReference type="Pfam" id="PF00881"/>
    </source>
</evidence>
<proteinExistence type="predicted"/>